<accession>A0A914MVC9</accession>
<protein>
    <submittedName>
        <fullName evidence="2">Uncharacterized protein</fullName>
    </submittedName>
</protein>
<dbReference type="Proteomes" id="UP000887563">
    <property type="component" value="Unplaced"/>
</dbReference>
<evidence type="ECO:0000313" key="2">
    <source>
        <dbReference type="WBParaSite" id="Minc3s02829g31712"/>
    </source>
</evidence>
<dbReference type="WBParaSite" id="Minc3s02829g31712">
    <property type="protein sequence ID" value="Minc3s02829g31712"/>
    <property type="gene ID" value="Minc3s02829g31712"/>
</dbReference>
<dbReference type="AlphaFoldDB" id="A0A914MVC9"/>
<organism evidence="1 2">
    <name type="scientific">Meloidogyne incognita</name>
    <name type="common">Southern root-knot nematode worm</name>
    <name type="synonym">Oxyuris incognita</name>
    <dbReference type="NCBI Taxonomy" id="6306"/>
    <lineage>
        <taxon>Eukaryota</taxon>
        <taxon>Metazoa</taxon>
        <taxon>Ecdysozoa</taxon>
        <taxon>Nematoda</taxon>
        <taxon>Chromadorea</taxon>
        <taxon>Rhabditida</taxon>
        <taxon>Tylenchina</taxon>
        <taxon>Tylenchomorpha</taxon>
        <taxon>Tylenchoidea</taxon>
        <taxon>Meloidogynidae</taxon>
        <taxon>Meloidogyninae</taxon>
        <taxon>Meloidogyne</taxon>
        <taxon>Meloidogyne incognita group</taxon>
    </lineage>
</organism>
<sequence length="55" mass="6207">MCLLIERVIRHWLIDSGPLPTPLFDRFVHSNPPLPTGYLTTDPSPPLSLINQTLL</sequence>
<keyword evidence="1" id="KW-1185">Reference proteome</keyword>
<name>A0A914MVC9_MELIC</name>
<reference evidence="2" key="1">
    <citation type="submission" date="2022-11" db="UniProtKB">
        <authorList>
            <consortium name="WormBaseParasite"/>
        </authorList>
    </citation>
    <scope>IDENTIFICATION</scope>
</reference>
<evidence type="ECO:0000313" key="1">
    <source>
        <dbReference type="Proteomes" id="UP000887563"/>
    </source>
</evidence>
<proteinExistence type="predicted"/>